<evidence type="ECO:0000313" key="2">
    <source>
        <dbReference type="EMBL" id="NMO17030.1"/>
    </source>
</evidence>
<keyword evidence="1" id="KW-0812">Transmembrane</keyword>
<sequence>MSAPHPGRLPRGIRFAAMVCLVMSAFTGWLALNEATTLAHFHDARERELETKYPAWMGDEDFFPRVVRTQYSALEPMREPRTVLMGVLSVACAFVFVAAGRMLRPDGLPRDGMRKLLGRAAITVAVLRTIDGAQSAVVLRRVGQVMAESMGQMPLQPGQDPVAAEMVRSAMPTMAAGMSFIATALVAGTFALLGQYFRSDSVREAITAQDGPQEE</sequence>
<accession>A0A848LD75</accession>
<keyword evidence="1" id="KW-1133">Transmembrane helix</keyword>
<keyword evidence="3" id="KW-1185">Reference proteome</keyword>
<dbReference type="Proteomes" id="UP000518300">
    <property type="component" value="Unassembled WGS sequence"/>
</dbReference>
<organism evidence="2 3">
    <name type="scientific">Pyxidicoccus fallax</name>
    <dbReference type="NCBI Taxonomy" id="394095"/>
    <lineage>
        <taxon>Bacteria</taxon>
        <taxon>Pseudomonadati</taxon>
        <taxon>Myxococcota</taxon>
        <taxon>Myxococcia</taxon>
        <taxon>Myxococcales</taxon>
        <taxon>Cystobacterineae</taxon>
        <taxon>Myxococcaceae</taxon>
        <taxon>Pyxidicoccus</taxon>
    </lineage>
</organism>
<protein>
    <submittedName>
        <fullName evidence="2">Uncharacterized protein</fullName>
    </submittedName>
</protein>
<dbReference type="AlphaFoldDB" id="A0A848LD75"/>
<dbReference type="EMBL" id="JABBJJ010000086">
    <property type="protein sequence ID" value="NMO17030.1"/>
    <property type="molecule type" value="Genomic_DNA"/>
</dbReference>
<keyword evidence="1" id="KW-0472">Membrane</keyword>
<feature type="transmembrane region" description="Helical" evidence="1">
    <location>
        <begin position="12"/>
        <end position="32"/>
    </location>
</feature>
<reference evidence="2 3" key="1">
    <citation type="submission" date="2020-04" db="EMBL/GenBank/DDBJ databases">
        <title>Draft genome of Pyxidicoccus fallax type strain.</title>
        <authorList>
            <person name="Whitworth D.E."/>
        </authorList>
    </citation>
    <scope>NUCLEOTIDE SEQUENCE [LARGE SCALE GENOMIC DNA]</scope>
    <source>
        <strain evidence="2 3">DSM 14698</strain>
    </source>
</reference>
<name>A0A848LD75_9BACT</name>
<proteinExistence type="predicted"/>
<feature type="transmembrane region" description="Helical" evidence="1">
    <location>
        <begin position="174"/>
        <end position="193"/>
    </location>
</feature>
<evidence type="ECO:0000256" key="1">
    <source>
        <dbReference type="SAM" id="Phobius"/>
    </source>
</evidence>
<feature type="transmembrane region" description="Helical" evidence="1">
    <location>
        <begin position="83"/>
        <end position="104"/>
    </location>
</feature>
<evidence type="ECO:0000313" key="3">
    <source>
        <dbReference type="Proteomes" id="UP000518300"/>
    </source>
</evidence>
<gene>
    <name evidence="2" type="ORF">HG543_19515</name>
</gene>
<comment type="caution">
    <text evidence="2">The sequence shown here is derived from an EMBL/GenBank/DDBJ whole genome shotgun (WGS) entry which is preliminary data.</text>
</comment>